<reference evidence="2" key="1">
    <citation type="submission" date="2020-08" db="EMBL/GenBank/DDBJ databases">
        <title>Multicomponent nature underlies the extraordinary mechanical properties of spider dragline silk.</title>
        <authorList>
            <person name="Kono N."/>
            <person name="Nakamura H."/>
            <person name="Mori M."/>
            <person name="Yoshida Y."/>
            <person name="Ohtoshi R."/>
            <person name="Malay A.D."/>
            <person name="Moran D.A.P."/>
            <person name="Tomita M."/>
            <person name="Numata K."/>
            <person name="Arakawa K."/>
        </authorList>
    </citation>
    <scope>NUCLEOTIDE SEQUENCE</scope>
</reference>
<evidence type="ECO:0000256" key="1">
    <source>
        <dbReference type="SAM" id="Phobius"/>
    </source>
</evidence>
<feature type="non-terminal residue" evidence="2">
    <location>
        <position position="1"/>
    </location>
</feature>
<dbReference type="Proteomes" id="UP000887013">
    <property type="component" value="Unassembled WGS sequence"/>
</dbReference>
<keyword evidence="1" id="KW-1133">Transmembrane helix</keyword>
<feature type="transmembrane region" description="Helical" evidence="1">
    <location>
        <begin position="48"/>
        <end position="72"/>
    </location>
</feature>
<protein>
    <submittedName>
        <fullName evidence="2">Uncharacterized protein</fullName>
    </submittedName>
</protein>
<keyword evidence="1" id="KW-0812">Transmembrane</keyword>
<evidence type="ECO:0000313" key="2">
    <source>
        <dbReference type="EMBL" id="GFT54845.1"/>
    </source>
</evidence>
<dbReference type="OrthoDB" id="6354814at2759"/>
<keyword evidence="1" id="KW-0472">Membrane</keyword>
<accession>A0A8X6TVM8</accession>
<proteinExistence type="predicted"/>
<keyword evidence="3" id="KW-1185">Reference proteome</keyword>
<comment type="caution">
    <text evidence="2">The sequence shown here is derived from an EMBL/GenBank/DDBJ whole genome shotgun (WGS) entry which is preliminary data.</text>
</comment>
<dbReference type="AlphaFoldDB" id="A0A8X6TVM8"/>
<sequence length="78" mass="8549">KLNKVVMSLVSGGLYQKIVADEEFKSGIGADPDVFHTEQTHSLSLEDIYGVLVLLFTGFLLSLTSLIGEIVFHHCAKK</sequence>
<gene>
    <name evidence="2" type="ORF">NPIL_73531</name>
</gene>
<dbReference type="EMBL" id="BMAW01066388">
    <property type="protein sequence ID" value="GFT54845.1"/>
    <property type="molecule type" value="Genomic_DNA"/>
</dbReference>
<organism evidence="2 3">
    <name type="scientific">Nephila pilipes</name>
    <name type="common">Giant wood spider</name>
    <name type="synonym">Nephila maculata</name>
    <dbReference type="NCBI Taxonomy" id="299642"/>
    <lineage>
        <taxon>Eukaryota</taxon>
        <taxon>Metazoa</taxon>
        <taxon>Ecdysozoa</taxon>
        <taxon>Arthropoda</taxon>
        <taxon>Chelicerata</taxon>
        <taxon>Arachnida</taxon>
        <taxon>Araneae</taxon>
        <taxon>Araneomorphae</taxon>
        <taxon>Entelegynae</taxon>
        <taxon>Araneoidea</taxon>
        <taxon>Nephilidae</taxon>
        <taxon>Nephila</taxon>
    </lineage>
</organism>
<evidence type="ECO:0000313" key="3">
    <source>
        <dbReference type="Proteomes" id="UP000887013"/>
    </source>
</evidence>
<name>A0A8X6TVM8_NEPPI</name>